<feature type="compositionally biased region" description="Low complexity" evidence="1">
    <location>
        <begin position="143"/>
        <end position="154"/>
    </location>
</feature>
<feature type="region of interest" description="Disordered" evidence="1">
    <location>
        <begin position="1"/>
        <end position="34"/>
    </location>
</feature>
<feature type="region of interest" description="Disordered" evidence="1">
    <location>
        <begin position="334"/>
        <end position="361"/>
    </location>
</feature>
<reference evidence="2 3" key="1">
    <citation type="journal article" date="2013" name="Proc. Natl. Acad. Sci. U.S.A.">
        <title>The king cobra genome reveals dynamic gene evolution and adaptation in the snake venom system.</title>
        <authorList>
            <person name="Vonk F.J."/>
            <person name="Casewell N.R."/>
            <person name="Henkel C.V."/>
            <person name="Heimberg A.M."/>
            <person name="Jansen H.J."/>
            <person name="McCleary R.J."/>
            <person name="Kerkkamp H.M."/>
            <person name="Vos R.A."/>
            <person name="Guerreiro I."/>
            <person name="Calvete J.J."/>
            <person name="Wuster W."/>
            <person name="Woods A.E."/>
            <person name="Logan J.M."/>
            <person name="Harrison R.A."/>
            <person name="Castoe T.A."/>
            <person name="de Koning A.P."/>
            <person name="Pollock D.D."/>
            <person name="Yandell M."/>
            <person name="Calderon D."/>
            <person name="Renjifo C."/>
            <person name="Currier R.B."/>
            <person name="Salgado D."/>
            <person name="Pla D."/>
            <person name="Sanz L."/>
            <person name="Hyder A.S."/>
            <person name="Ribeiro J.M."/>
            <person name="Arntzen J.W."/>
            <person name="van den Thillart G.E."/>
            <person name="Boetzer M."/>
            <person name="Pirovano W."/>
            <person name="Dirks R.P."/>
            <person name="Spaink H.P."/>
            <person name="Duboule D."/>
            <person name="McGlinn E."/>
            <person name="Kini R.M."/>
            <person name="Richardson M.K."/>
        </authorList>
    </citation>
    <scope>NUCLEOTIDE SEQUENCE</scope>
    <source>
        <tissue evidence="2">Blood</tissue>
    </source>
</reference>
<protein>
    <submittedName>
        <fullName evidence="2">TSC22 domain family protein 1</fullName>
    </submittedName>
</protein>
<feature type="compositionally biased region" description="Pro residues" evidence="1">
    <location>
        <begin position="195"/>
        <end position="210"/>
    </location>
</feature>
<feature type="compositionally biased region" description="Polar residues" evidence="1">
    <location>
        <begin position="424"/>
        <end position="435"/>
    </location>
</feature>
<sequence length="672" mass="68692">MANGPGAASNASGSVGHSAGGSMAAGHLQPAGSTSRFRVVKLDSSSEHFKKGRWTCTEFYDKENYGPVAESAPVAKTVDALLDVASERESTSGSSVSSTLSHYTESVGSGEMGAPPGMQPQGFQGGPLPMDFTSAGGTPELPQSMSQSQLSQVQPHPQEVSYPPQKQGVPPPASAVPPPLTIVGGHQPTLASQPFTPPPVPAGPVAPQPQPLPFGQGQAQHPAALPPMPRQMAPGQHAKPVAQTSLPEYIQPPQMLPASSLQPGTAIVGSGSAPPSMPLPVQAHLPGVPSQAQPAIPAVGTPAALMNVGQPGSAAPVAQRPSVANQMASSVLGPSAAVPAPSQGAPPVPTGAVHPGSQSVPSGLPQSLGIPPPGNLMPMQATDPLVQGMAQLPPVSPIPSVSAVPGHSASSMPPAPVSLAPSKTLAQPSSMQNGSLVQNASQPALLPMGMNLPGAPSSSQFSAQSLAQSIASRTEEAKRPAEAFLVGLTQPPGGAESSSSLCTSSALADGSMVSSLFPLKGLPLAALDGEEDSRGRNLCQPCTVALLGCFQKWMVSWAGIAVRKGCKPLNLGTLGLFFPFEMERGVWMNSGTTETGTILNSEFPLSSSPNCIKAPLMREEMWGMKLKLSCVDLKSHPKETQGRNVGPGGYFHPWVKRVGGFWGQGSQQEVEN</sequence>
<feature type="region of interest" description="Disordered" evidence="1">
    <location>
        <begin position="185"/>
        <end position="210"/>
    </location>
</feature>
<dbReference type="GO" id="GO:0008284">
    <property type="term" value="P:positive regulation of cell population proliferation"/>
    <property type="evidence" value="ECO:0007669"/>
    <property type="project" value="TreeGrafter"/>
</dbReference>
<name>V8NYH3_OPHHA</name>
<feature type="compositionally biased region" description="Low complexity" evidence="1">
    <location>
        <begin position="91"/>
        <end position="130"/>
    </location>
</feature>
<comment type="caution">
    <text evidence="2">The sequence shown here is derived from an EMBL/GenBank/DDBJ whole genome shotgun (WGS) entry which is preliminary data.</text>
</comment>
<dbReference type="EMBL" id="AZIM01001391">
    <property type="protein sequence ID" value="ETE67095.1"/>
    <property type="molecule type" value="Genomic_DNA"/>
</dbReference>
<evidence type="ECO:0000313" key="2">
    <source>
        <dbReference type="EMBL" id="ETE67095.1"/>
    </source>
</evidence>
<dbReference type="PANTHER" id="PTHR46745">
    <property type="entry name" value="TSC22 DOMAIN FAMILY PROTEIN 1"/>
    <property type="match status" value="1"/>
</dbReference>
<dbReference type="Proteomes" id="UP000018936">
    <property type="component" value="Unassembled WGS sequence"/>
</dbReference>
<keyword evidence="3" id="KW-1185">Reference proteome</keyword>
<evidence type="ECO:0000313" key="3">
    <source>
        <dbReference type="Proteomes" id="UP000018936"/>
    </source>
</evidence>
<dbReference type="GO" id="GO:0005829">
    <property type="term" value="C:cytosol"/>
    <property type="evidence" value="ECO:0007669"/>
    <property type="project" value="TreeGrafter"/>
</dbReference>
<feature type="region of interest" description="Disordered" evidence="1">
    <location>
        <begin position="86"/>
        <end position="173"/>
    </location>
</feature>
<dbReference type="OrthoDB" id="8961796at2759"/>
<dbReference type="GO" id="GO:0005634">
    <property type="term" value="C:nucleus"/>
    <property type="evidence" value="ECO:0007669"/>
    <property type="project" value="TreeGrafter"/>
</dbReference>
<feature type="compositionally biased region" description="Low complexity" evidence="1">
    <location>
        <begin position="1"/>
        <end position="27"/>
    </location>
</feature>
<dbReference type="AlphaFoldDB" id="V8NYH3"/>
<dbReference type="PANTHER" id="PTHR46745:SF1">
    <property type="entry name" value="TSC22 DOMAIN FAMILY PROTEIN 1"/>
    <property type="match status" value="1"/>
</dbReference>
<feature type="region of interest" description="Disordered" evidence="1">
    <location>
        <begin position="400"/>
        <end position="435"/>
    </location>
</feature>
<proteinExistence type="predicted"/>
<gene>
    <name evidence="2" type="primary">TSC22D1</name>
    <name evidence="2" type="ORF">L345_07115</name>
</gene>
<organism evidence="2 3">
    <name type="scientific">Ophiophagus hannah</name>
    <name type="common">King cobra</name>
    <name type="synonym">Naja hannah</name>
    <dbReference type="NCBI Taxonomy" id="8665"/>
    <lineage>
        <taxon>Eukaryota</taxon>
        <taxon>Metazoa</taxon>
        <taxon>Chordata</taxon>
        <taxon>Craniata</taxon>
        <taxon>Vertebrata</taxon>
        <taxon>Euteleostomi</taxon>
        <taxon>Lepidosauria</taxon>
        <taxon>Squamata</taxon>
        <taxon>Bifurcata</taxon>
        <taxon>Unidentata</taxon>
        <taxon>Episquamata</taxon>
        <taxon>Toxicofera</taxon>
        <taxon>Serpentes</taxon>
        <taxon>Colubroidea</taxon>
        <taxon>Elapidae</taxon>
        <taxon>Elapinae</taxon>
        <taxon>Ophiophagus</taxon>
    </lineage>
</organism>
<accession>V8NYH3</accession>
<evidence type="ECO:0000256" key="1">
    <source>
        <dbReference type="SAM" id="MobiDB-lite"/>
    </source>
</evidence>
<feature type="non-terminal residue" evidence="2">
    <location>
        <position position="1"/>
    </location>
</feature>
<dbReference type="GO" id="GO:0043066">
    <property type="term" value="P:negative regulation of apoptotic process"/>
    <property type="evidence" value="ECO:0007669"/>
    <property type="project" value="TreeGrafter"/>
</dbReference>